<evidence type="ECO:0000256" key="4">
    <source>
        <dbReference type="ARBA" id="ARBA00022679"/>
    </source>
</evidence>
<dbReference type="SUPFAM" id="SSF47384">
    <property type="entry name" value="Homodimeric domain of signal transducing histidine kinase"/>
    <property type="match status" value="1"/>
</dbReference>
<dbReference type="Proteomes" id="UP000248987">
    <property type="component" value="Unassembled WGS sequence"/>
</dbReference>
<dbReference type="PROSITE" id="PS50109">
    <property type="entry name" value="HIS_KIN"/>
    <property type="match status" value="1"/>
</dbReference>
<evidence type="ECO:0000259" key="7">
    <source>
        <dbReference type="PROSITE" id="PS50109"/>
    </source>
</evidence>
<dbReference type="InterPro" id="IPR003594">
    <property type="entry name" value="HATPase_dom"/>
</dbReference>
<accession>A0A1A7QWY8</accession>
<dbReference type="InterPro" id="IPR029016">
    <property type="entry name" value="GAF-like_dom_sf"/>
</dbReference>
<dbReference type="Pfam" id="PF00512">
    <property type="entry name" value="HisKA"/>
    <property type="match status" value="1"/>
</dbReference>
<dbReference type="Gene3D" id="3.30.450.40">
    <property type="match status" value="1"/>
</dbReference>
<proteinExistence type="predicted"/>
<dbReference type="InterPro" id="IPR036890">
    <property type="entry name" value="HATPase_C_sf"/>
</dbReference>
<dbReference type="InterPro" id="IPR003018">
    <property type="entry name" value="GAF"/>
</dbReference>
<dbReference type="PANTHER" id="PTHR43711">
    <property type="entry name" value="TWO-COMPONENT HISTIDINE KINASE"/>
    <property type="match status" value="1"/>
</dbReference>
<feature type="domain" description="Histidine kinase" evidence="7">
    <location>
        <begin position="187"/>
        <end position="396"/>
    </location>
</feature>
<organism evidence="8 9">
    <name type="scientific">Gelidibacter algens</name>
    <dbReference type="NCBI Taxonomy" id="49280"/>
    <lineage>
        <taxon>Bacteria</taxon>
        <taxon>Pseudomonadati</taxon>
        <taxon>Bacteroidota</taxon>
        <taxon>Flavobacteriia</taxon>
        <taxon>Flavobacteriales</taxon>
        <taxon>Flavobacteriaceae</taxon>
        <taxon>Gelidibacter</taxon>
    </lineage>
</organism>
<name>A0A1A7QWY8_9FLAO</name>
<gene>
    <name evidence="8" type="ORF">LX77_00054</name>
</gene>
<keyword evidence="5" id="KW-0418">Kinase</keyword>
<dbReference type="RefSeq" id="WP_066437214.1">
    <property type="nucleotide sequence ID" value="NZ_LZRN01000041.1"/>
</dbReference>
<dbReference type="AlphaFoldDB" id="A0A1A7QWY8"/>
<keyword evidence="6" id="KW-0902">Two-component regulatory system</keyword>
<keyword evidence="3" id="KW-0597">Phosphoprotein</keyword>
<evidence type="ECO:0000256" key="5">
    <source>
        <dbReference type="ARBA" id="ARBA00022777"/>
    </source>
</evidence>
<dbReference type="OrthoDB" id="9811889at2"/>
<dbReference type="CDD" id="cd00082">
    <property type="entry name" value="HisKA"/>
    <property type="match status" value="1"/>
</dbReference>
<dbReference type="InterPro" id="IPR050736">
    <property type="entry name" value="Sensor_HK_Regulatory"/>
</dbReference>
<dbReference type="Gene3D" id="1.10.287.130">
    <property type="match status" value="1"/>
</dbReference>
<dbReference type="Pfam" id="PF02518">
    <property type="entry name" value="HATPase_c"/>
    <property type="match status" value="1"/>
</dbReference>
<dbReference type="InterPro" id="IPR003661">
    <property type="entry name" value="HisK_dim/P_dom"/>
</dbReference>
<keyword evidence="4" id="KW-0808">Transferase</keyword>
<evidence type="ECO:0000256" key="6">
    <source>
        <dbReference type="ARBA" id="ARBA00023012"/>
    </source>
</evidence>
<dbReference type="Gene3D" id="3.30.565.10">
    <property type="entry name" value="Histidine kinase-like ATPase, C-terminal domain"/>
    <property type="match status" value="1"/>
</dbReference>
<keyword evidence="9" id="KW-1185">Reference proteome</keyword>
<evidence type="ECO:0000256" key="1">
    <source>
        <dbReference type="ARBA" id="ARBA00000085"/>
    </source>
</evidence>
<dbReference type="SUPFAM" id="SSF55874">
    <property type="entry name" value="ATPase domain of HSP90 chaperone/DNA topoisomerase II/histidine kinase"/>
    <property type="match status" value="1"/>
</dbReference>
<dbReference type="SMART" id="SM00388">
    <property type="entry name" value="HisKA"/>
    <property type="match status" value="1"/>
</dbReference>
<reference evidence="8 9" key="1">
    <citation type="submission" date="2018-06" db="EMBL/GenBank/DDBJ databases">
        <title>Genomic Encyclopedia of Archaeal and Bacterial Type Strains, Phase II (KMG-II): from individual species to whole genera.</title>
        <authorList>
            <person name="Goeker M."/>
        </authorList>
    </citation>
    <scope>NUCLEOTIDE SEQUENCE [LARGE SCALE GENOMIC DNA]</scope>
    <source>
        <strain evidence="8 9">DSM 12408</strain>
    </source>
</reference>
<sequence>MHSPRLPTNERIRSEVLKEYGLLDTFPEEDYDNITKLVATICEVPVSLITMVDGERNFFKSHHGVPFQESPRDISFCGHAILSDDPIYIIKDARMDERFIDNPLIADAGAVFYAGVPLINPEGFALGTLCVFDDQPRILSASQTDALLILGKQVVNSMELRRQNLKLEAAKKQLLQHNLELKKFASHVSHDLKSPLANIMSLTQLLKAELTEKISNTSLEYLHFIEDSALILKDYIDGILLHYKADELLKAEKEDVQLPELCEDIKQLLLAKNDLLKYTGPDEVKNINKSALTQILINLVDNALKYNDEEKRILKITYASTPKYHEFSVSDNGIGIEDGKQDMIFQLFTSLPNTHRKPSTGIGLSTIKNLVNKLDGTIHVQSELGKGSVFTFTIAK</sequence>
<dbReference type="InterPro" id="IPR036097">
    <property type="entry name" value="HisK_dim/P_sf"/>
</dbReference>
<comment type="caution">
    <text evidence="8">The sequence shown here is derived from an EMBL/GenBank/DDBJ whole genome shotgun (WGS) entry which is preliminary data.</text>
</comment>
<comment type="catalytic activity">
    <reaction evidence="1">
        <text>ATP + protein L-histidine = ADP + protein N-phospho-L-histidine.</text>
        <dbReference type="EC" id="2.7.13.3"/>
    </reaction>
</comment>
<protein>
    <recommendedName>
        <fullName evidence="2">histidine kinase</fullName>
        <ecNumber evidence="2">2.7.13.3</ecNumber>
    </recommendedName>
</protein>
<dbReference type="InterPro" id="IPR005467">
    <property type="entry name" value="His_kinase_dom"/>
</dbReference>
<dbReference type="InterPro" id="IPR004358">
    <property type="entry name" value="Sig_transdc_His_kin-like_C"/>
</dbReference>
<evidence type="ECO:0000313" key="9">
    <source>
        <dbReference type="Proteomes" id="UP000248987"/>
    </source>
</evidence>
<dbReference type="GO" id="GO:0000155">
    <property type="term" value="F:phosphorelay sensor kinase activity"/>
    <property type="evidence" value="ECO:0007669"/>
    <property type="project" value="InterPro"/>
</dbReference>
<evidence type="ECO:0000256" key="2">
    <source>
        <dbReference type="ARBA" id="ARBA00012438"/>
    </source>
</evidence>
<dbReference type="SUPFAM" id="SSF55781">
    <property type="entry name" value="GAF domain-like"/>
    <property type="match status" value="1"/>
</dbReference>
<dbReference type="PANTHER" id="PTHR43711:SF31">
    <property type="entry name" value="HISTIDINE KINASE"/>
    <property type="match status" value="1"/>
</dbReference>
<dbReference type="SMART" id="SM00065">
    <property type="entry name" value="GAF"/>
    <property type="match status" value="1"/>
</dbReference>
<evidence type="ECO:0000313" key="8">
    <source>
        <dbReference type="EMBL" id="RAJ27482.1"/>
    </source>
</evidence>
<dbReference type="SMART" id="SM00387">
    <property type="entry name" value="HATPase_c"/>
    <property type="match status" value="1"/>
</dbReference>
<dbReference type="EMBL" id="QLLQ01000001">
    <property type="protein sequence ID" value="RAJ27482.1"/>
    <property type="molecule type" value="Genomic_DNA"/>
</dbReference>
<dbReference type="STRING" id="49280.A9996_15685"/>
<evidence type="ECO:0000256" key="3">
    <source>
        <dbReference type="ARBA" id="ARBA00022553"/>
    </source>
</evidence>
<dbReference type="EC" id="2.7.13.3" evidence="2"/>
<dbReference type="PRINTS" id="PR00344">
    <property type="entry name" value="BCTRLSENSOR"/>
</dbReference>